<evidence type="ECO:0000256" key="1">
    <source>
        <dbReference type="ARBA" id="ARBA00023125"/>
    </source>
</evidence>
<gene>
    <name evidence="4" type="primary">nemR</name>
    <name evidence="4" type="ORF">ACZ87_01164</name>
</gene>
<proteinExistence type="predicted"/>
<keyword evidence="1 2" id="KW-0238">DNA-binding</keyword>
<evidence type="ECO:0000313" key="4">
    <source>
        <dbReference type="EMBL" id="RAP72019.1"/>
    </source>
</evidence>
<protein>
    <submittedName>
        <fullName evidence="4">HTH-type transcriptional repressor NemR</fullName>
    </submittedName>
</protein>
<sequence>MGLIELLKQAEVPKGAFYHYFLSKEAFDVAMLERYFARIISACLAISMIVR</sequence>
<dbReference type="InterPro" id="IPR009057">
    <property type="entry name" value="Homeodomain-like_sf"/>
</dbReference>
<feature type="DNA-binding region" description="H-T-H motif" evidence="2">
    <location>
        <begin position="2"/>
        <end position="21"/>
    </location>
</feature>
<accession>A0A328TN31</accession>
<feature type="domain" description="HTH tetR-type" evidence="3">
    <location>
        <begin position="1"/>
        <end position="39"/>
    </location>
</feature>
<dbReference type="AlphaFoldDB" id="A0A328TN31"/>
<reference evidence="4" key="1">
    <citation type="submission" date="2018-04" db="EMBL/GenBank/DDBJ databases">
        <title>Genomes of the Obligate Erwinia dacicola and Facultative Enterobacter sp. OLF Endosymbionts of the Olive Fruit fly, Bactrocera oleae.</title>
        <authorList>
            <person name="Estes A.M."/>
            <person name="Hearn D.J."/>
            <person name="Agarwal S."/>
            <person name="Pierson E.A."/>
            <person name="Dunning-Hotopp J.C."/>
        </authorList>
    </citation>
    <scope>NUCLEOTIDE SEQUENCE [LARGE SCALE GENOMIC DNA]</scope>
    <source>
        <strain evidence="4">Oroville</strain>
    </source>
</reference>
<evidence type="ECO:0000256" key="2">
    <source>
        <dbReference type="PROSITE-ProRule" id="PRU00335"/>
    </source>
</evidence>
<dbReference type="InterPro" id="IPR001647">
    <property type="entry name" value="HTH_TetR"/>
</dbReference>
<dbReference type="PROSITE" id="PS50977">
    <property type="entry name" value="HTH_TETR_2"/>
    <property type="match status" value="1"/>
</dbReference>
<dbReference type="GO" id="GO:0003677">
    <property type="term" value="F:DNA binding"/>
    <property type="evidence" value="ECO:0007669"/>
    <property type="project" value="UniProtKB-UniRule"/>
</dbReference>
<comment type="caution">
    <text evidence="4">The sequence shown here is derived from an EMBL/GenBank/DDBJ whole genome shotgun (WGS) entry which is preliminary data.</text>
</comment>
<evidence type="ECO:0000313" key="5">
    <source>
        <dbReference type="Proteomes" id="UP000244334"/>
    </source>
</evidence>
<dbReference type="Pfam" id="PF00440">
    <property type="entry name" value="TetR_N"/>
    <property type="match status" value="1"/>
</dbReference>
<dbReference type="SUPFAM" id="SSF46689">
    <property type="entry name" value="Homeodomain-like"/>
    <property type="match status" value="1"/>
</dbReference>
<organism evidence="4 5">
    <name type="scientific">Candidatus Erwinia dacicola</name>
    <dbReference type="NCBI Taxonomy" id="252393"/>
    <lineage>
        <taxon>Bacteria</taxon>
        <taxon>Pseudomonadati</taxon>
        <taxon>Pseudomonadota</taxon>
        <taxon>Gammaproteobacteria</taxon>
        <taxon>Enterobacterales</taxon>
        <taxon>Erwiniaceae</taxon>
        <taxon>Erwinia</taxon>
    </lineage>
</organism>
<dbReference type="EMBL" id="LJAM02000072">
    <property type="protein sequence ID" value="RAP72019.1"/>
    <property type="molecule type" value="Genomic_DNA"/>
</dbReference>
<evidence type="ECO:0000259" key="3">
    <source>
        <dbReference type="PROSITE" id="PS50977"/>
    </source>
</evidence>
<keyword evidence="5" id="KW-1185">Reference proteome</keyword>
<name>A0A328TN31_9GAMM</name>
<dbReference type="Gene3D" id="1.10.357.10">
    <property type="entry name" value="Tetracycline Repressor, domain 2"/>
    <property type="match status" value="1"/>
</dbReference>
<dbReference type="Proteomes" id="UP000244334">
    <property type="component" value="Unassembled WGS sequence"/>
</dbReference>